<dbReference type="SUPFAM" id="SSF56349">
    <property type="entry name" value="DNA breaking-rejoining enzymes"/>
    <property type="match status" value="1"/>
</dbReference>
<dbReference type="InterPro" id="IPR010998">
    <property type="entry name" value="Integrase_recombinase_N"/>
</dbReference>
<dbReference type="GO" id="GO:0003677">
    <property type="term" value="F:DNA binding"/>
    <property type="evidence" value="ECO:0007669"/>
    <property type="project" value="UniProtKB-KW"/>
</dbReference>
<dbReference type="PANTHER" id="PTHR30349:SF64">
    <property type="entry name" value="PROPHAGE INTEGRASE INTD-RELATED"/>
    <property type="match status" value="1"/>
</dbReference>
<dbReference type="Pfam" id="PF00589">
    <property type="entry name" value="Phage_integrase"/>
    <property type="match status" value="1"/>
</dbReference>
<dbReference type="GO" id="GO:0006310">
    <property type="term" value="P:DNA recombination"/>
    <property type="evidence" value="ECO:0007669"/>
    <property type="project" value="UniProtKB-KW"/>
</dbReference>
<reference evidence="5 6" key="1">
    <citation type="submission" date="2013-09" db="EMBL/GenBank/DDBJ databases">
        <authorList>
            <person name="Zeng Z."/>
            <person name="Chen C."/>
        </authorList>
    </citation>
    <scope>NUCLEOTIDE SEQUENCE [LARGE SCALE GENOMIC DNA]</scope>
    <source>
        <strain evidence="5 6">WB 4.1-42</strain>
    </source>
</reference>
<accession>A0A0A2N2L7</accession>
<keyword evidence="6" id="KW-1185">Reference proteome</keyword>
<evidence type="ECO:0000313" key="5">
    <source>
        <dbReference type="EMBL" id="KGO94670.1"/>
    </source>
</evidence>
<dbReference type="RefSeq" id="WP_035738965.1">
    <property type="nucleotide sequence ID" value="NZ_JRLY01000001.1"/>
</dbReference>
<dbReference type="Proteomes" id="UP000030111">
    <property type="component" value="Unassembled WGS sequence"/>
</dbReference>
<evidence type="ECO:0000256" key="3">
    <source>
        <dbReference type="ARBA" id="ARBA00023172"/>
    </source>
</evidence>
<dbReference type="Gene3D" id="1.10.150.130">
    <property type="match status" value="1"/>
</dbReference>
<dbReference type="CDD" id="cd01185">
    <property type="entry name" value="INTN1_C_like"/>
    <property type="match status" value="1"/>
</dbReference>
<evidence type="ECO:0000259" key="4">
    <source>
        <dbReference type="PROSITE" id="PS51898"/>
    </source>
</evidence>
<keyword evidence="3" id="KW-0233">DNA recombination</keyword>
<organism evidence="5 6">
    <name type="scientific">Flavobacterium subsaxonicum WB 4.1-42 = DSM 21790</name>
    <dbReference type="NCBI Taxonomy" id="1121898"/>
    <lineage>
        <taxon>Bacteria</taxon>
        <taxon>Pseudomonadati</taxon>
        <taxon>Bacteroidota</taxon>
        <taxon>Flavobacteriia</taxon>
        <taxon>Flavobacteriales</taxon>
        <taxon>Flavobacteriaceae</taxon>
        <taxon>Flavobacterium</taxon>
    </lineage>
</organism>
<gene>
    <name evidence="5" type="ORF">Q766_00675</name>
</gene>
<dbReference type="PROSITE" id="PS51898">
    <property type="entry name" value="TYR_RECOMBINASE"/>
    <property type="match status" value="1"/>
</dbReference>
<dbReference type="STRING" id="1121898.GCA_000422725_00609"/>
<dbReference type="PANTHER" id="PTHR30349">
    <property type="entry name" value="PHAGE INTEGRASE-RELATED"/>
    <property type="match status" value="1"/>
</dbReference>
<dbReference type="InterPro" id="IPR013762">
    <property type="entry name" value="Integrase-like_cat_sf"/>
</dbReference>
<dbReference type="Gene3D" id="1.10.443.10">
    <property type="entry name" value="Intergrase catalytic core"/>
    <property type="match status" value="1"/>
</dbReference>
<dbReference type="OrthoDB" id="1098628at2"/>
<comment type="similarity">
    <text evidence="1">Belongs to the 'phage' integrase family.</text>
</comment>
<comment type="caution">
    <text evidence="5">The sequence shown here is derived from an EMBL/GenBank/DDBJ whole genome shotgun (WGS) entry which is preliminary data.</text>
</comment>
<evidence type="ECO:0000256" key="1">
    <source>
        <dbReference type="ARBA" id="ARBA00008857"/>
    </source>
</evidence>
<dbReference type="Pfam" id="PF13102">
    <property type="entry name" value="Phage_int_SAM_5"/>
    <property type="match status" value="1"/>
</dbReference>
<dbReference type="AlphaFoldDB" id="A0A0A2N2L7"/>
<dbReference type="GO" id="GO:0015074">
    <property type="term" value="P:DNA integration"/>
    <property type="evidence" value="ECO:0007669"/>
    <property type="project" value="InterPro"/>
</dbReference>
<evidence type="ECO:0000256" key="2">
    <source>
        <dbReference type="ARBA" id="ARBA00023125"/>
    </source>
</evidence>
<dbReference type="InterPro" id="IPR011010">
    <property type="entry name" value="DNA_brk_join_enz"/>
</dbReference>
<dbReference type="Pfam" id="PF17293">
    <property type="entry name" value="Arm-DNA-bind_5"/>
    <property type="match status" value="1"/>
</dbReference>
<dbReference type="eggNOG" id="COG0582">
    <property type="taxonomic scope" value="Bacteria"/>
</dbReference>
<protein>
    <submittedName>
        <fullName evidence="5">Recombinase</fullName>
    </submittedName>
</protein>
<dbReference type="InterPro" id="IPR035386">
    <property type="entry name" value="Arm-DNA-bind_5"/>
</dbReference>
<dbReference type="InterPro" id="IPR025269">
    <property type="entry name" value="SAM-like_dom"/>
</dbReference>
<dbReference type="InterPro" id="IPR050090">
    <property type="entry name" value="Tyrosine_recombinase_XerCD"/>
</dbReference>
<dbReference type="EMBL" id="JRLY01000001">
    <property type="protein sequence ID" value="KGO94670.1"/>
    <property type="molecule type" value="Genomic_DNA"/>
</dbReference>
<sequence>MLENSFGITFFLKSSTKGTKERYIYLRITVDGIPKETSTKRKWEIARWDQKTERATGGKEDAKILNFFLDAMHMKIQQYKSELMLAGQPITTQRLIDFVLGKNTSKATIVQEFQKHNDELLALVEKGEYAIGTHVRFEIAKKHLKEYLRYKYNVEDMDFRELNFEFVKDYEFYLKTVKNISHNTAVKYITNFKKIVLLAIDKEIIATDPFKRFKAKKIKIHKKPLSSYELALLENHTFSTPRLATVRDIFVFQCYTGLAYIDAFNLKKSDIKSGIDGEMWIITERQKTGSNINVPLLPKAKAVMECYKDHPLCLQRNSVLPVTSNQKMNAYLKEIADLCGIESILNTHKARRTFGSTVTLNNDVPIHVVKELLGHQSVKQTEEYAITEQQSVGREMKQLQQRLHQKAELPDAPLPPDVLRMQEEIVSLRKQLKMVNEDKPEIISVLRICK</sequence>
<evidence type="ECO:0000313" key="6">
    <source>
        <dbReference type="Proteomes" id="UP000030111"/>
    </source>
</evidence>
<keyword evidence="2" id="KW-0238">DNA-binding</keyword>
<dbReference type="InterPro" id="IPR002104">
    <property type="entry name" value="Integrase_catalytic"/>
</dbReference>
<feature type="domain" description="Tyr recombinase" evidence="4">
    <location>
        <begin position="220"/>
        <end position="401"/>
    </location>
</feature>
<name>A0A0A2N2L7_9FLAO</name>
<proteinExistence type="inferred from homology"/>